<feature type="domain" description="Fatty acid desaturase" evidence="4">
    <location>
        <begin position="135"/>
        <end position="237"/>
    </location>
</feature>
<dbReference type="AlphaFoldDB" id="A0A8J8CHC4"/>
<evidence type="ECO:0000256" key="3">
    <source>
        <dbReference type="SAM" id="Phobius"/>
    </source>
</evidence>
<feature type="transmembrane region" description="Helical" evidence="3">
    <location>
        <begin position="39"/>
        <end position="58"/>
    </location>
</feature>
<feature type="transmembrane region" description="Helical" evidence="3">
    <location>
        <begin position="12"/>
        <end position="32"/>
    </location>
</feature>
<dbReference type="Proteomes" id="UP000646053">
    <property type="component" value="Unassembled WGS sequence"/>
</dbReference>
<dbReference type="NCBIfam" id="NF045690">
    <property type="entry name" value="BCarotKetCrtW"/>
    <property type="match status" value="1"/>
</dbReference>
<dbReference type="GO" id="GO:0006629">
    <property type="term" value="P:lipid metabolic process"/>
    <property type="evidence" value="ECO:0007669"/>
    <property type="project" value="InterPro"/>
</dbReference>
<name>A0A8J8CHC4_9CYAN</name>
<evidence type="ECO:0000313" key="6">
    <source>
        <dbReference type="Proteomes" id="UP000646053"/>
    </source>
</evidence>
<dbReference type="EMBL" id="WVIE01000004">
    <property type="protein sequence ID" value="NDJ16489.1"/>
    <property type="molecule type" value="Genomic_DNA"/>
</dbReference>
<dbReference type="InterPro" id="IPR005804">
    <property type="entry name" value="FA_desaturase_dom"/>
</dbReference>
<reference evidence="5" key="1">
    <citation type="submission" date="2019-12" db="EMBL/GenBank/DDBJ databases">
        <title>High-Quality draft genome sequences of three cyanobacteria isolated from the limestone walls of the Old Cathedral of Coimbra.</title>
        <authorList>
            <person name="Tiago I."/>
            <person name="Soares F."/>
            <person name="Portugal A."/>
        </authorList>
    </citation>
    <scope>NUCLEOTIDE SEQUENCE</scope>
    <source>
        <strain evidence="5">A</strain>
    </source>
</reference>
<comment type="caution">
    <text evidence="5">The sequence shown here is derived from an EMBL/GenBank/DDBJ whole genome shotgun (WGS) entry which is preliminary data.</text>
</comment>
<sequence length="247" mass="28421">MQEVSDQGDKGVVISTSIFGAWAITLSVLLRIDISALPIAARVALVALQTFLYTGLFINAHDAMHGAIAPKNPKLNRLIGSISIFCYALFSYKNLLKSHWLHHQHPASESDPDFHNGRFKNPVAWFLQFMFNYWSWTRLIGLVLVFHTLRGLFHIPVANLNWFWITPAIASSMQLFFFGTYLPHREPKGGYQNSSRAQSTNWSTFWSFISCYHFGYHLEHHEYPNAPWWALPQVHQQRKSKDFQGAL</sequence>
<gene>
    <name evidence="5" type="ORF">GS601_04145</name>
</gene>
<keyword evidence="3" id="KW-0812">Transmembrane</keyword>
<accession>A0A8J8CHC4</accession>
<organism evidence="5 6">
    <name type="scientific">Myxacorys almedinensis A</name>
    <dbReference type="NCBI Taxonomy" id="2690445"/>
    <lineage>
        <taxon>Bacteria</taxon>
        <taxon>Bacillati</taxon>
        <taxon>Cyanobacteriota</taxon>
        <taxon>Cyanophyceae</taxon>
        <taxon>Leptolyngbyales</taxon>
        <taxon>Leptolyngbyaceae</taxon>
        <taxon>Myxacorys</taxon>
        <taxon>Myxacorys almedinensis</taxon>
    </lineage>
</organism>
<evidence type="ECO:0000313" key="5">
    <source>
        <dbReference type="EMBL" id="NDJ16489.1"/>
    </source>
</evidence>
<evidence type="ECO:0000256" key="2">
    <source>
        <dbReference type="ARBA" id="ARBA00008749"/>
    </source>
</evidence>
<keyword evidence="3" id="KW-0472">Membrane</keyword>
<comment type="cofactor">
    <cofactor evidence="1">
        <name>Fe(2+)</name>
        <dbReference type="ChEBI" id="CHEBI:29033"/>
    </cofactor>
</comment>
<evidence type="ECO:0000259" key="4">
    <source>
        <dbReference type="Pfam" id="PF00487"/>
    </source>
</evidence>
<proteinExistence type="inferred from homology"/>
<evidence type="ECO:0000256" key="1">
    <source>
        <dbReference type="ARBA" id="ARBA00001954"/>
    </source>
</evidence>
<feature type="transmembrane region" description="Helical" evidence="3">
    <location>
        <begin position="162"/>
        <end position="182"/>
    </location>
</feature>
<keyword evidence="6" id="KW-1185">Reference proteome</keyword>
<keyword evidence="3" id="KW-1133">Transmembrane helix</keyword>
<dbReference type="InterPro" id="IPR054681">
    <property type="entry name" value="CrtW-like"/>
</dbReference>
<dbReference type="Pfam" id="PF00487">
    <property type="entry name" value="FA_desaturase"/>
    <property type="match status" value="1"/>
</dbReference>
<comment type="similarity">
    <text evidence="2">Belongs to the fatty acid desaturase type 2 family.</text>
</comment>
<protein>
    <submittedName>
        <fullName evidence="5">Beta-carotene ketolase</fullName>
    </submittedName>
</protein>